<dbReference type="Pfam" id="PF13193">
    <property type="entry name" value="AMP-binding_C"/>
    <property type="match status" value="1"/>
</dbReference>
<name>A0A2U1K5Z6_9BACI</name>
<comment type="caution">
    <text evidence="5">The sequence shown here is derived from an EMBL/GenBank/DDBJ whole genome shotgun (WGS) entry which is preliminary data.</text>
</comment>
<dbReference type="InterPro" id="IPR000873">
    <property type="entry name" value="AMP-dep_synth/lig_dom"/>
</dbReference>
<proteinExistence type="inferred from homology"/>
<dbReference type="Gene3D" id="3.40.50.12780">
    <property type="entry name" value="N-terminal domain of ligase-like"/>
    <property type="match status" value="1"/>
</dbReference>
<evidence type="ECO:0000256" key="1">
    <source>
        <dbReference type="ARBA" id="ARBA00006432"/>
    </source>
</evidence>
<dbReference type="InterPro" id="IPR025110">
    <property type="entry name" value="AMP-bd_C"/>
</dbReference>
<evidence type="ECO:0000313" key="5">
    <source>
        <dbReference type="EMBL" id="PWA12802.1"/>
    </source>
</evidence>
<dbReference type="Pfam" id="PF00501">
    <property type="entry name" value="AMP-binding"/>
    <property type="match status" value="1"/>
</dbReference>
<evidence type="ECO:0000313" key="6">
    <source>
        <dbReference type="Proteomes" id="UP000245998"/>
    </source>
</evidence>
<keyword evidence="6" id="KW-1185">Reference proteome</keyword>
<dbReference type="PANTHER" id="PTHR43201:SF5">
    <property type="entry name" value="MEDIUM-CHAIN ACYL-COA LIGASE ACSF2, MITOCHONDRIAL"/>
    <property type="match status" value="1"/>
</dbReference>
<dbReference type="Proteomes" id="UP000245998">
    <property type="component" value="Unassembled WGS sequence"/>
</dbReference>
<dbReference type="Gene3D" id="3.30.300.30">
    <property type="match status" value="1"/>
</dbReference>
<protein>
    <submittedName>
        <fullName evidence="5">Long-chain fatty acid--CoA ligase</fullName>
    </submittedName>
</protein>
<dbReference type="PROSITE" id="PS00455">
    <property type="entry name" value="AMP_BINDING"/>
    <property type="match status" value="1"/>
</dbReference>
<evidence type="ECO:0000256" key="2">
    <source>
        <dbReference type="ARBA" id="ARBA00022598"/>
    </source>
</evidence>
<dbReference type="OrthoDB" id="9803968at2"/>
<comment type="similarity">
    <text evidence="1">Belongs to the ATP-dependent AMP-binding enzyme family.</text>
</comment>
<evidence type="ECO:0000259" key="4">
    <source>
        <dbReference type="Pfam" id="PF13193"/>
    </source>
</evidence>
<reference evidence="5 6" key="1">
    <citation type="submission" date="2018-04" db="EMBL/GenBank/DDBJ databases">
        <title>Camelliibacillus theae gen. nov., sp. nov., isolated from Pu'er tea.</title>
        <authorList>
            <person name="Niu L."/>
        </authorList>
    </citation>
    <scope>NUCLEOTIDE SEQUENCE [LARGE SCALE GENOMIC DNA]</scope>
    <source>
        <strain evidence="5 6">T8</strain>
    </source>
</reference>
<organism evidence="5 6">
    <name type="scientific">Pueribacillus theae</name>
    <dbReference type="NCBI Taxonomy" id="2171751"/>
    <lineage>
        <taxon>Bacteria</taxon>
        <taxon>Bacillati</taxon>
        <taxon>Bacillota</taxon>
        <taxon>Bacilli</taxon>
        <taxon>Bacillales</taxon>
        <taxon>Bacillaceae</taxon>
        <taxon>Pueribacillus</taxon>
    </lineage>
</organism>
<dbReference type="InterPro" id="IPR020845">
    <property type="entry name" value="AMP-binding_CS"/>
</dbReference>
<sequence>MEKWTIQSALSNAVSKTPDKVFLYEGDKQLTFKELDERTDRLAYAFLKEGIKRGDNIGIIALNQFEWLYTFFAAAKIGAGVVALNVRYRESEFEYMINNANVKALVSISSLADFNYSDFFDHFRGNIPTVRKFIFTGEGFEGSLHFSDLMVQEIDIEQLNEAKDKVVEEDTAVIIYTSGTTGRPKGTLITNRSILASAKAHVGHFEIKSSDLSIGNLPLNHVGGITCSIMVALLSQSSVVLIPMFNPSDVLEAIEKHRATIFGGVPTMYVMLLNSEKRKTTDLTSLRLCVAGGSNVEPELCQRINKEIPNGQLVNLYGLSESSGACVLSRLTDDLSKVQKSIGVPIGDFEAKVVNKERKTVPIGEVGELAIKGACVAKGYYGMEKETKETFGEENWLYTGDLVYTDSEGYLYYKGRKKEMYIQGGYNIYPVEIENILSKHPKVLMAAGFGVPDEFYGEVGRYYIVPTPGEQPTDEELTNYCKQHLADYKIPKQFIFKEDVPLTPAGKIQKSLLRKEFEEMKEGTSR</sequence>
<dbReference type="PANTHER" id="PTHR43201">
    <property type="entry name" value="ACYL-COA SYNTHETASE"/>
    <property type="match status" value="1"/>
</dbReference>
<dbReference type="EMBL" id="QCZG01000005">
    <property type="protein sequence ID" value="PWA12802.1"/>
    <property type="molecule type" value="Genomic_DNA"/>
</dbReference>
<accession>A0A2U1K5Z6</accession>
<feature type="domain" description="AMP-binding enzyme C-terminal" evidence="4">
    <location>
        <begin position="432"/>
        <end position="507"/>
    </location>
</feature>
<gene>
    <name evidence="5" type="ORF">DCC39_03925</name>
</gene>
<dbReference type="GO" id="GO:0031956">
    <property type="term" value="F:medium-chain fatty acid-CoA ligase activity"/>
    <property type="evidence" value="ECO:0007669"/>
    <property type="project" value="TreeGrafter"/>
</dbReference>
<keyword evidence="2 5" id="KW-0436">Ligase</keyword>
<dbReference type="InterPro" id="IPR042099">
    <property type="entry name" value="ANL_N_sf"/>
</dbReference>
<feature type="domain" description="AMP-dependent synthetase/ligase" evidence="3">
    <location>
        <begin position="12"/>
        <end position="381"/>
    </location>
</feature>
<dbReference type="GO" id="GO:0006631">
    <property type="term" value="P:fatty acid metabolic process"/>
    <property type="evidence" value="ECO:0007669"/>
    <property type="project" value="TreeGrafter"/>
</dbReference>
<evidence type="ECO:0000259" key="3">
    <source>
        <dbReference type="Pfam" id="PF00501"/>
    </source>
</evidence>
<dbReference type="InterPro" id="IPR045851">
    <property type="entry name" value="AMP-bd_C_sf"/>
</dbReference>
<dbReference type="RefSeq" id="WP_116553583.1">
    <property type="nucleotide sequence ID" value="NZ_QCZG01000005.1"/>
</dbReference>
<dbReference type="SUPFAM" id="SSF56801">
    <property type="entry name" value="Acetyl-CoA synthetase-like"/>
    <property type="match status" value="1"/>
</dbReference>
<dbReference type="AlphaFoldDB" id="A0A2U1K5Z6"/>